<sequence>MGRSYSEKTIKLLFGSASRCAWPECPEPLVFKDRGRLTVVAQVAHIRSEQPNGPRHVPDYEPVNGFENLLLLCGKHHPPVDQHESIYSVEELEEWKAAQTAQSGRVLPEGELPEIIAALERVTHAQARRATLRSTWAAFSDAALPFIDHAQGATSQDVVDLATQLVKDRRAFNAAIAAVLREGPGEMAERARAVRDGCDALIRHANIYGPAWIAWRALDNARTRPTPGRLGDSSASWAQNRLVALAQAVRDGGPVPGDIYAEAETALRGVEGISELHIGALLEDACRPESRRAAVDDLNGARENFYDALERFETAAQVHLADGP</sequence>
<protein>
    <recommendedName>
        <fullName evidence="3">HNH endonuclease</fullName>
    </recommendedName>
</protein>
<reference evidence="1 2" key="1">
    <citation type="submission" date="2023-05" db="EMBL/GenBank/DDBJ databases">
        <title>Draft genome sequence of Streptomyces sp. B-S-A6 isolated from a cave soil in Thailand.</title>
        <authorList>
            <person name="Chamroensaksri N."/>
            <person name="Muangham S."/>
        </authorList>
    </citation>
    <scope>NUCLEOTIDE SEQUENCE [LARGE SCALE GENOMIC DNA]</scope>
    <source>
        <strain evidence="1 2">B-S-A6</strain>
    </source>
</reference>
<evidence type="ECO:0000313" key="1">
    <source>
        <dbReference type="EMBL" id="MDI3409273.1"/>
    </source>
</evidence>
<dbReference type="Proteomes" id="UP001223978">
    <property type="component" value="Unassembled WGS sequence"/>
</dbReference>
<gene>
    <name evidence="1" type="ORF">QIS96_36320</name>
</gene>
<evidence type="ECO:0000313" key="2">
    <source>
        <dbReference type="Proteomes" id="UP001223978"/>
    </source>
</evidence>
<name>A0ABT6SM70_9ACTN</name>
<accession>A0ABT6SM70</accession>
<organism evidence="1 2">
    <name type="scientific">Streptomyces cavernicola</name>
    <dbReference type="NCBI Taxonomy" id="3043613"/>
    <lineage>
        <taxon>Bacteria</taxon>
        <taxon>Bacillati</taxon>
        <taxon>Actinomycetota</taxon>
        <taxon>Actinomycetes</taxon>
        <taxon>Kitasatosporales</taxon>
        <taxon>Streptomycetaceae</taxon>
        <taxon>Streptomyces</taxon>
    </lineage>
</organism>
<proteinExistence type="predicted"/>
<evidence type="ECO:0008006" key="3">
    <source>
        <dbReference type="Google" id="ProtNLM"/>
    </source>
</evidence>
<comment type="caution">
    <text evidence="1">The sequence shown here is derived from an EMBL/GenBank/DDBJ whole genome shotgun (WGS) entry which is preliminary data.</text>
</comment>
<dbReference type="RefSeq" id="WP_282547143.1">
    <property type="nucleotide sequence ID" value="NZ_JASCIQ010000066.1"/>
</dbReference>
<keyword evidence="2" id="KW-1185">Reference proteome</keyword>
<dbReference type="EMBL" id="JASCIQ010000066">
    <property type="protein sequence ID" value="MDI3409273.1"/>
    <property type="molecule type" value="Genomic_DNA"/>
</dbReference>